<dbReference type="InterPro" id="IPR013784">
    <property type="entry name" value="Carb-bd-like_fold"/>
</dbReference>
<keyword evidence="4 9" id="KW-0812">Transmembrane</keyword>
<evidence type="ECO:0000256" key="5">
    <source>
        <dbReference type="ARBA" id="ARBA00022729"/>
    </source>
</evidence>
<evidence type="ECO:0000256" key="7">
    <source>
        <dbReference type="ARBA" id="ARBA00023136"/>
    </source>
</evidence>
<accession>A0ABU9E9Z3</accession>
<organism evidence="11 12">
    <name type="scientific">Gaopeijia maritima</name>
    <dbReference type="NCBI Taxonomy" id="3119007"/>
    <lineage>
        <taxon>Bacteria</taxon>
        <taxon>Pseudomonadati</taxon>
        <taxon>Gemmatimonadota</taxon>
        <taxon>Longimicrobiia</taxon>
        <taxon>Gaopeijiales</taxon>
        <taxon>Gaopeijiaceae</taxon>
        <taxon>Gaopeijia</taxon>
    </lineage>
</organism>
<reference evidence="11 12" key="1">
    <citation type="submission" date="2024-02" db="EMBL/GenBank/DDBJ databases">
        <title>A novel Gemmatimonadota bacterium.</title>
        <authorList>
            <person name="Du Z.-J."/>
            <person name="Ye Y.-Q."/>
        </authorList>
    </citation>
    <scope>NUCLEOTIDE SEQUENCE [LARGE SCALE GENOMIC DNA]</scope>
    <source>
        <strain evidence="11 12">DH-20</strain>
    </source>
</reference>
<sequence>MGGQVTSGGAALSGAQVVVTEASSGAQFGSLADAQGRYTVPNLRPGRYTVQTQMIGYTSRTEADVLVSAGQTSTVDFELSSEAVSIAGLEVFASRATERKTPVAFTDVDKVQLQNQLGSRDLPLVLNTTPSVYSTQQGGGAGDARINVRGFSQRNTAVMINGVPVNDMENGWVYWSNWDGLGDAATSIQVQRGLSAVNLATPSIGGTMNVITDPTAQRPGIQAKQEFGSDAFLKTTLTGSTGEVGRLAVTGVLSRKTGDGRYLGTYTDAWSYYLASSFQANARNRIEFYVVGAPQTHGQNLYKLNAGTIDQEFARDLEGYDPAALEDFPQAPEIDGQLWSPNIGPVSRSYAEEQYASVGPETGRFQRQLDGYLQERENYFHKPQANLNWYSYFGSGLTLSTVGYYSGGDGGGSGTLGSLVWDYSYTQRFPDWDPTIERNALNDTGSRGILRSSVNSQDTWGVISKLRKDFANGLSTEVGVDWRTATIDHYRDVRDLLGGAYWLDSDDEFSGDRQTTYGDRIDYNDRNNVDWIGGHFQAEKSSRQGSVFAMVGLSQISYSYENFFVRDPNNTSETLKLESGDLSGYQIKGGAVYNLTDEWSTYTNLGYVSKVPIFDGVIDDGAGVINPDPTNETFISFEGGVTFRSLESGISFDLNAYHTNWKDRTRNQFVRNIDGQNNDGLVNLLGLDARHMGVEASAAFQPNSLFRFDAAASLGNWEYTNDVEGTYRPDEGSGEVETFNFYLEGLKVGDAPQTQFALAASVYPAAGASLQLVSKLFGNHYAEYDPFSRTDETDTAQSWQAPGYSVFDLHASYNITNLLPSSRGGDVRLFANVFNLLDQKYVQDAVDNSAFNSYDDDHDADDAEIFLGLPRSFNFGVSVRF</sequence>
<dbReference type="InterPro" id="IPR037066">
    <property type="entry name" value="Plug_dom_sf"/>
</dbReference>
<evidence type="ECO:0000256" key="2">
    <source>
        <dbReference type="ARBA" id="ARBA00022448"/>
    </source>
</evidence>
<dbReference type="RefSeq" id="WP_405286802.1">
    <property type="nucleotide sequence ID" value="NZ_JBBHLI010000004.1"/>
</dbReference>
<comment type="subcellular location">
    <subcellularLocation>
        <location evidence="1 9">Cell outer membrane</location>
        <topology evidence="1 9">Multi-pass membrane protein</topology>
    </subcellularLocation>
</comment>
<gene>
    <name evidence="11" type="ORF">WI372_08170</name>
</gene>
<dbReference type="PANTHER" id="PTHR30069">
    <property type="entry name" value="TONB-DEPENDENT OUTER MEMBRANE RECEPTOR"/>
    <property type="match status" value="1"/>
</dbReference>
<dbReference type="SUPFAM" id="SSF56935">
    <property type="entry name" value="Porins"/>
    <property type="match status" value="1"/>
</dbReference>
<comment type="caution">
    <text evidence="11">The sequence shown here is derived from an EMBL/GenBank/DDBJ whole genome shotgun (WGS) entry which is preliminary data.</text>
</comment>
<evidence type="ECO:0000256" key="8">
    <source>
        <dbReference type="ARBA" id="ARBA00023237"/>
    </source>
</evidence>
<keyword evidence="12" id="KW-1185">Reference proteome</keyword>
<evidence type="ECO:0000256" key="9">
    <source>
        <dbReference type="PROSITE-ProRule" id="PRU01360"/>
    </source>
</evidence>
<protein>
    <submittedName>
        <fullName evidence="11">TonB-dependent receptor</fullName>
    </submittedName>
</protein>
<dbReference type="PROSITE" id="PS01156">
    <property type="entry name" value="TONB_DEPENDENT_REC_2"/>
    <property type="match status" value="1"/>
</dbReference>
<dbReference type="InterPro" id="IPR036942">
    <property type="entry name" value="Beta-barrel_TonB_sf"/>
</dbReference>
<dbReference type="PROSITE" id="PS52016">
    <property type="entry name" value="TONB_DEPENDENT_REC_3"/>
    <property type="match status" value="1"/>
</dbReference>
<name>A0ABU9E9Z3_9BACT</name>
<dbReference type="Gene3D" id="2.60.40.1120">
    <property type="entry name" value="Carboxypeptidase-like, regulatory domain"/>
    <property type="match status" value="1"/>
</dbReference>
<proteinExistence type="inferred from homology"/>
<dbReference type="Gene3D" id="2.170.130.10">
    <property type="entry name" value="TonB-dependent receptor, plug domain"/>
    <property type="match status" value="1"/>
</dbReference>
<dbReference type="Gene3D" id="2.40.170.20">
    <property type="entry name" value="TonB-dependent receptor, beta-barrel domain"/>
    <property type="match status" value="1"/>
</dbReference>
<evidence type="ECO:0000259" key="10">
    <source>
        <dbReference type="Pfam" id="PF07715"/>
    </source>
</evidence>
<dbReference type="Pfam" id="PF07715">
    <property type="entry name" value="Plug"/>
    <property type="match status" value="1"/>
</dbReference>
<dbReference type="InterPro" id="IPR012910">
    <property type="entry name" value="Plug_dom"/>
</dbReference>
<evidence type="ECO:0000256" key="4">
    <source>
        <dbReference type="ARBA" id="ARBA00022692"/>
    </source>
</evidence>
<comment type="similarity">
    <text evidence="9">Belongs to the TonB-dependent receptor family.</text>
</comment>
<evidence type="ECO:0000313" key="11">
    <source>
        <dbReference type="EMBL" id="MEK9500948.1"/>
    </source>
</evidence>
<evidence type="ECO:0000256" key="6">
    <source>
        <dbReference type="ARBA" id="ARBA00023077"/>
    </source>
</evidence>
<evidence type="ECO:0000256" key="3">
    <source>
        <dbReference type="ARBA" id="ARBA00022452"/>
    </source>
</evidence>
<dbReference type="InterPro" id="IPR010917">
    <property type="entry name" value="TonB_rcpt_CS"/>
</dbReference>
<keyword evidence="8 9" id="KW-0998">Cell outer membrane</keyword>
<evidence type="ECO:0000256" key="1">
    <source>
        <dbReference type="ARBA" id="ARBA00004571"/>
    </source>
</evidence>
<dbReference type="Pfam" id="PF13620">
    <property type="entry name" value="CarboxypepD_reg"/>
    <property type="match status" value="1"/>
</dbReference>
<feature type="domain" description="TonB-dependent receptor plug" evidence="10">
    <location>
        <begin position="98"/>
        <end position="207"/>
    </location>
</feature>
<keyword evidence="6" id="KW-0798">TonB box</keyword>
<keyword evidence="3 9" id="KW-1134">Transmembrane beta strand</keyword>
<dbReference type="EMBL" id="JBBHLI010000004">
    <property type="protein sequence ID" value="MEK9500948.1"/>
    <property type="molecule type" value="Genomic_DNA"/>
</dbReference>
<dbReference type="SUPFAM" id="SSF49452">
    <property type="entry name" value="Starch-binding domain-like"/>
    <property type="match status" value="1"/>
</dbReference>
<dbReference type="Proteomes" id="UP001484239">
    <property type="component" value="Unassembled WGS sequence"/>
</dbReference>
<keyword evidence="11" id="KW-0675">Receptor</keyword>
<keyword evidence="5" id="KW-0732">Signal</keyword>
<dbReference type="InterPro" id="IPR039426">
    <property type="entry name" value="TonB-dep_rcpt-like"/>
</dbReference>
<keyword evidence="7 9" id="KW-0472">Membrane</keyword>
<dbReference type="PANTHER" id="PTHR30069:SF28">
    <property type="entry name" value="TONB-DEPENDENT RECEPTOR YNCD-RELATED"/>
    <property type="match status" value="1"/>
</dbReference>
<keyword evidence="2 9" id="KW-0813">Transport</keyword>
<evidence type="ECO:0000313" key="12">
    <source>
        <dbReference type="Proteomes" id="UP001484239"/>
    </source>
</evidence>